<evidence type="ECO:0000256" key="1">
    <source>
        <dbReference type="SAM" id="SignalP"/>
    </source>
</evidence>
<keyword evidence="3" id="KW-1185">Reference proteome</keyword>
<dbReference type="STRING" id="1121015.GCA_000420545_00884"/>
<protein>
    <recommendedName>
        <fullName evidence="4">Auto-transporter adhesin head GIN domain-containing protein</fullName>
    </recommendedName>
</protein>
<dbReference type="PATRIC" id="fig|1121015.4.peg.1560"/>
<organism evidence="2 3">
    <name type="scientific">Arenimonas oryziterrae DSM 21050 = YC6267</name>
    <dbReference type="NCBI Taxonomy" id="1121015"/>
    <lineage>
        <taxon>Bacteria</taxon>
        <taxon>Pseudomonadati</taxon>
        <taxon>Pseudomonadota</taxon>
        <taxon>Gammaproteobacteria</taxon>
        <taxon>Lysobacterales</taxon>
        <taxon>Lysobacteraceae</taxon>
        <taxon>Arenimonas</taxon>
    </lineage>
</organism>
<gene>
    <name evidence="2" type="ORF">N789_10360</name>
</gene>
<evidence type="ECO:0000313" key="3">
    <source>
        <dbReference type="Proteomes" id="UP000029385"/>
    </source>
</evidence>
<dbReference type="RefSeq" id="WP_022968533.1">
    <property type="nucleotide sequence ID" value="NZ_ATVD01000001.1"/>
</dbReference>
<keyword evidence="1" id="KW-0732">Signal</keyword>
<evidence type="ECO:0000313" key="2">
    <source>
        <dbReference type="EMBL" id="KFN43670.1"/>
    </source>
</evidence>
<accession>A0A091BH28</accession>
<evidence type="ECO:0008006" key="4">
    <source>
        <dbReference type="Google" id="ProtNLM"/>
    </source>
</evidence>
<feature type="signal peptide" evidence="1">
    <location>
        <begin position="1"/>
        <end position="22"/>
    </location>
</feature>
<name>A0A091BH28_9GAMM</name>
<dbReference type="Proteomes" id="UP000029385">
    <property type="component" value="Unassembled WGS sequence"/>
</dbReference>
<comment type="caution">
    <text evidence="2">The sequence shown here is derived from an EMBL/GenBank/DDBJ whole genome shotgun (WGS) entry which is preliminary data.</text>
</comment>
<sequence>MKRTAATFAVAMALFLSAIAFSQRPPDETSRVALDFTGIDTVEVASKDNFSLTFADGQAHEVRVDSPSVHEDIRDVQVSRRGSTLIIATRALPEPTEENPTLRYRELKVSLPTRVRHLILRGSEIEVKTPMPSLDVRSSGPVFLQGDVQQLRVIDTREPAGCKGKCANMITIRSGTIQALTVATRDGSVSLEQAGTIASATLALGPDATFSLGNARRLNTVHLVDLDPLTGDAPVQVAPAEKTD</sequence>
<reference evidence="2 3" key="1">
    <citation type="submission" date="2013-09" db="EMBL/GenBank/DDBJ databases">
        <title>Genome sequencing of Arenimonas oryziterrae.</title>
        <authorList>
            <person name="Chen F."/>
            <person name="Wang G."/>
        </authorList>
    </citation>
    <scope>NUCLEOTIDE SEQUENCE [LARGE SCALE GENOMIC DNA]</scope>
    <source>
        <strain evidence="2 3">YC6267</strain>
    </source>
</reference>
<feature type="chain" id="PRO_5001869732" description="Auto-transporter adhesin head GIN domain-containing protein" evidence="1">
    <location>
        <begin position="23"/>
        <end position="244"/>
    </location>
</feature>
<dbReference type="AlphaFoldDB" id="A0A091BH28"/>
<proteinExistence type="predicted"/>
<dbReference type="EMBL" id="AVCI01000005">
    <property type="protein sequence ID" value="KFN43670.1"/>
    <property type="molecule type" value="Genomic_DNA"/>
</dbReference>